<reference evidence="8 9" key="1">
    <citation type="submission" date="2017-07" db="EMBL/GenBank/DDBJ databases">
        <authorList>
            <person name="Talla V."/>
            <person name="Backstrom N."/>
        </authorList>
    </citation>
    <scope>NUCLEOTIDE SEQUENCE [LARGE SCALE GENOMIC DNA]</scope>
</reference>
<evidence type="ECO:0000256" key="1">
    <source>
        <dbReference type="ARBA" id="ARBA00004651"/>
    </source>
</evidence>
<feature type="transmembrane region" description="Helical" evidence="7">
    <location>
        <begin position="65"/>
        <end position="88"/>
    </location>
</feature>
<accession>A0A5E4QIG8</accession>
<organism evidence="8 9">
    <name type="scientific">Leptidea sinapis</name>
    <dbReference type="NCBI Taxonomy" id="189913"/>
    <lineage>
        <taxon>Eukaryota</taxon>
        <taxon>Metazoa</taxon>
        <taxon>Ecdysozoa</taxon>
        <taxon>Arthropoda</taxon>
        <taxon>Hexapoda</taxon>
        <taxon>Insecta</taxon>
        <taxon>Pterygota</taxon>
        <taxon>Neoptera</taxon>
        <taxon>Endopterygota</taxon>
        <taxon>Lepidoptera</taxon>
        <taxon>Glossata</taxon>
        <taxon>Ditrysia</taxon>
        <taxon>Papilionoidea</taxon>
        <taxon>Pieridae</taxon>
        <taxon>Dismorphiinae</taxon>
        <taxon>Leptidea</taxon>
    </lineage>
</organism>
<feature type="transmembrane region" description="Helical" evidence="7">
    <location>
        <begin position="308"/>
        <end position="331"/>
    </location>
</feature>
<proteinExistence type="inferred from homology"/>
<evidence type="ECO:0000313" key="9">
    <source>
        <dbReference type="Proteomes" id="UP000324832"/>
    </source>
</evidence>
<name>A0A5E4QIG8_9NEOP</name>
<dbReference type="InterPro" id="IPR050895">
    <property type="entry name" value="XK-related_scramblase"/>
</dbReference>
<dbReference type="GO" id="GO:0005886">
    <property type="term" value="C:plasma membrane"/>
    <property type="evidence" value="ECO:0007669"/>
    <property type="project" value="UniProtKB-SubCell"/>
</dbReference>
<dbReference type="Pfam" id="PF09815">
    <property type="entry name" value="XK-related"/>
    <property type="match status" value="1"/>
</dbReference>
<evidence type="ECO:0000256" key="3">
    <source>
        <dbReference type="ARBA" id="ARBA00022475"/>
    </source>
</evidence>
<dbReference type="InterPro" id="IPR018629">
    <property type="entry name" value="XK-rel"/>
</dbReference>
<keyword evidence="9" id="KW-1185">Reference proteome</keyword>
<evidence type="ECO:0000256" key="4">
    <source>
        <dbReference type="ARBA" id="ARBA00022692"/>
    </source>
</evidence>
<dbReference type="GO" id="GO:0043652">
    <property type="term" value="P:engulfment of apoptotic cell"/>
    <property type="evidence" value="ECO:0007669"/>
    <property type="project" value="TreeGrafter"/>
</dbReference>
<comment type="similarity">
    <text evidence="2 7">Belongs to the XK family.</text>
</comment>
<keyword evidence="4 7" id="KW-0812">Transmembrane</keyword>
<comment type="subcellular location">
    <subcellularLocation>
        <location evidence="1">Cell membrane</location>
        <topology evidence="1">Multi-pass membrane protein</topology>
    </subcellularLocation>
    <subcellularLocation>
        <location evidence="7">Membrane</location>
        <topology evidence="7">Multi-pass membrane protein</topology>
    </subcellularLocation>
</comment>
<feature type="transmembrane region" description="Helical" evidence="7">
    <location>
        <begin position="208"/>
        <end position="234"/>
    </location>
</feature>
<keyword evidence="6 7" id="KW-0472">Membrane</keyword>
<dbReference type="GO" id="GO:0070782">
    <property type="term" value="P:phosphatidylserine exposure on apoptotic cell surface"/>
    <property type="evidence" value="ECO:0007669"/>
    <property type="project" value="TreeGrafter"/>
</dbReference>
<dbReference type="Proteomes" id="UP000324832">
    <property type="component" value="Unassembled WGS sequence"/>
</dbReference>
<dbReference type="EMBL" id="FZQP02002913">
    <property type="protein sequence ID" value="VVC96868.1"/>
    <property type="molecule type" value="Genomic_DNA"/>
</dbReference>
<dbReference type="GO" id="GO:1902742">
    <property type="term" value="P:apoptotic process involved in development"/>
    <property type="evidence" value="ECO:0007669"/>
    <property type="project" value="TreeGrafter"/>
</dbReference>
<evidence type="ECO:0000256" key="6">
    <source>
        <dbReference type="ARBA" id="ARBA00023136"/>
    </source>
</evidence>
<sequence>MPKATREMLENGFSYDEPDRMPNNIRIKDLDIFMYGVAIVGHFVDLGLDINVAVQYFITKNIVEFGWTLVFILLPAFVNTAVSVRIYAIKSRRAARKQDVSSQRMYYGLMLKEDSDAALLRIFECFLEAAPQQVLQTSLLLRHYEHLAVHQLLSICSSIVGMGWCLAAYQRAVRFAQQDKNNVTWIGTILQVLWHFLVTLSRITSISIIVYMFPLWAVLACGIHILVMTTWLQFFDHSSFCSHNKLAQFCFSLALGGVYLFTFILPVEGRTRYRYTVYYTLCFLQNFVCSILWYVYVNDDMRLTVFFYPVFVLSIVPFVFGIIFMLVYYGFFHPKVSVRSSSISMKEDEDS</sequence>
<dbReference type="AlphaFoldDB" id="A0A5E4QIG8"/>
<feature type="transmembrane region" description="Helical" evidence="7">
    <location>
        <begin position="277"/>
        <end position="296"/>
    </location>
</feature>
<evidence type="ECO:0000256" key="5">
    <source>
        <dbReference type="ARBA" id="ARBA00022989"/>
    </source>
</evidence>
<keyword evidence="3" id="KW-1003">Cell membrane</keyword>
<dbReference type="PANTHER" id="PTHR16024">
    <property type="entry name" value="XK-RELATED PROTEIN"/>
    <property type="match status" value="1"/>
</dbReference>
<evidence type="ECO:0000256" key="7">
    <source>
        <dbReference type="RuleBase" id="RU910716"/>
    </source>
</evidence>
<feature type="transmembrane region" description="Helical" evidence="7">
    <location>
        <begin position="246"/>
        <end position="265"/>
    </location>
</feature>
<feature type="transmembrane region" description="Helical" evidence="7">
    <location>
        <begin position="152"/>
        <end position="170"/>
    </location>
</feature>
<feature type="transmembrane region" description="Helical" evidence="7">
    <location>
        <begin position="32"/>
        <end position="59"/>
    </location>
</feature>
<keyword evidence="5 7" id="KW-1133">Transmembrane helix</keyword>
<dbReference type="PANTHER" id="PTHR16024:SF6">
    <property type="entry name" value="XK-RELATED PROTEIN"/>
    <property type="match status" value="1"/>
</dbReference>
<protein>
    <recommendedName>
        <fullName evidence="7">XK-related protein</fullName>
    </recommendedName>
</protein>
<gene>
    <name evidence="8" type="ORF">LSINAPIS_LOCUS8272</name>
</gene>
<feature type="transmembrane region" description="Helical" evidence="7">
    <location>
        <begin position="182"/>
        <end position="201"/>
    </location>
</feature>
<evidence type="ECO:0000313" key="8">
    <source>
        <dbReference type="EMBL" id="VVC96868.1"/>
    </source>
</evidence>
<evidence type="ECO:0000256" key="2">
    <source>
        <dbReference type="ARBA" id="ARBA00008789"/>
    </source>
</evidence>